<gene>
    <name evidence="1" type="ORF">GCM10025866_03570</name>
</gene>
<organism evidence="1 2">
    <name type="scientific">Naasia aerilata</name>
    <dbReference type="NCBI Taxonomy" id="1162966"/>
    <lineage>
        <taxon>Bacteria</taxon>
        <taxon>Bacillati</taxon>
        <taxon>Actinomycetota</taxon>
        <taxon>Actinomycetes</taxon>
        <taxon>Micrococcales</taxon>
        <taxon>Microbacteriaceae</taxon>
        <taxon>Naasia</taxon>
    </lineage>
</organism>
<evidence type="ECO:0008006" key="3">
    <source>
        <dbReference type="Google" id="ProtNLM"/>
    </source>
</evidence>
<reference evidence="2" key="1">
    <citation type="journal article" date="2019" name="Int. J. Syst. Evol. Microbiol.">
        <title>The Global Catalogue of Microorganisms (GCM) 10K type strain sequencing project: providing services to taxonomists for standard genome sequencing and annotation.</title>
        <authorList>
            <consortium name="The Broad Institute Genomics Platform"/>
            <consortium name="The Broad Institute Genome Sequencing Center for Infectious Disease"/>
            <person name="Wu L."/>
            <person name="Ma J."/>
        </authorList>
    </citation>
    <scope>NUCLEOTIDE SEQUENCE [LARGE SCALE GENOMIC DNA]</scope>
    <source>
        <strain evidence="2">NBRC 108725</strain>
    </source>
</reference>
<protein>
    <recommendedName>
        <fullName evidence="3">Gfo/Idh/MocA-like oxidoreductase C-terminal domain-containing protein</fullName>
    </recommendedName>
</protein>
<evidence type="ECO:0000313" key="1">
    <source>
        <dbReference type="EMBL" id="BDZ44448.1"/>
    </source>
</evidence>
<accession>A0ABN6XK04</accession>
<sequence length="160" mass="17106">MAAGVVRQLLLGLGIHDLPAIRELAPEFERISFARAVPPIGYAVGFRSSRVQVQLAAVMLPDGPDAQWRLSIGTTRGVVDIDYPPAFVHAGSAVVRVRTAEGRLIEHPADPDDGYVREWRALDAELRGDRAIDYDGVLADALFAIAIADGAADVVRGVPA</sequence>
<dbReference type="EMBL" id="AP027731">
    <property type="protein sequence ID" value="BDZ44448.1"/>
    <property type="molecule type" value="Genomic_DNA"/>
</dbReference>
<dbReference type="RefSeq" id="WP_286279490.1">
    <property type="nucleotide sequence ID" value="NZ_AP027731.1"/>
</dbReference>
<name>A0ABN6XK04_9MICO</name>
<proteinExistence type="predicted"/>
<dbReference type="Proteomes" id="UP001321498">
    <property type="component" value="Chromosome"/>
</dbReference>
<evidence type="ECO:0000313" key="2">
    <source>
        <dbReference type="Proteomes" id="UP001321498"/>
    </source>
</evidence>
<keyword evidence="2" id="KW-1185">Reference proteome</keyword>